<evidence type="ECO:0000313" key="2">
    <source>
        <dbReference type="Proteomes" id="UP000309997"/>
    </source>
</evidence>
<gene>
    <name evidence="1" type="ORF">D5086_004424</name>
</gene>
<protein>
    <submittedName>
        <fullName evidence="1">Uncharacterized protein</fullName>
    </submittedName>
</protein>
<keyword evidence="2" id="KW-1185">Reference proteome</keyword>
<name>A0ACC4CQC4_POPAL</name>
<evidence type="ECO:0000313" key="1">
    <source>
        <dbReference type="EMBL" id="KAL3603565.1"/>
    </source>
</evidence>
<dbReference type="EMBL" id="RCHU02000002">
    <property type="protein sequence ID" value="KAL3603565.1"/>
    <property type="molecule type" value="Genomic_DNA"/>
</dbReference>
<reference evidence="1 2" key="1">
    <citation type="journal article" date="2024" name="Plant Biotechnol. J.">
        <title>Genome and CRISPR/Cas9 system of a widespread forest tree (Populus alba) in the world.</title>
        <authorList>
            <person name="Liu Y.J."/>
            <person name="Jiang P.F."/>
            <person name="Han X.M."/>
            <person name="Li X.Y."/>
            <person name="Wang H.M."/>
            <person name="Wang Y.J."/>
            <person name="Wang X.X."/>
            <person name="Zeng Q.Y."/>
        </authorList>
    </citation>
    <scope>NUCLEOTIDE SEQUENCE [LARGE SCALE GENOMIC DNA]</scope>
    <source>
        <strain evidence="2">cv. PAL-ZL1</strain>
    </source>
</reference>
<dbReference type="Proteomes" id="UP000309997">
    <property type="component" value="Unassembled WGS sequence"/>
</dbReference>
<comment type="caution">
    <text evidence="1">The sequence shown here is derived from an EMBL/GenBank/DDBJ whole genome shotgun (WGS) entry which is preliminary data.</text>
</comment>
<accession>A0ACC4CQC4</accession>
<organism evidence="1 2">
    <name type="scientific">Populus alba</name>
    <name type="common">White poplar</name>
    <dbReference type="NCBI Taxonomy" id="43335"/>
    <lineage>
        <taxon>Eukaryota</taxon>
        <taxon>Viridiplantae</taxon>
        <taxon>Streptophyta</taxon>
        <taxon>Embryophyta</taxon>
        <taxon>Tracheophyta</taxon>
        <taxon>Spermatophyta</taxon>
        <taxon>Magnoliopsida</taxon>
        <taxon>eudicotyledons</taxon>
        <taxon>Gunneridae</taxon>
        <taxon>Pentapetalae</taxon>
        <taxon>rosids</taxon>
        <taxon>fabids</taxon>
        <taxon>Malpighiales</taxon>
        <taxon>Salicaceae</taxon>
        <taxon>Saliceae</taxon>
        <taxon>Populus</taxon>
    </lineage>
</organism>
<proteinExistence type="predicted"/>
<sequence>MVHSESGALRDHGSEHHLTAKYYSLLLKLATVWDGKNNYLLIHVNVGDNSEIPADEITGNSTGSWRFSSLRHLSVLKTDTSKNS</sequence>